<dbReference type="SUPFAM" id="SSF48690">
    <property type="entry name" value="Epsilon subunit of mitochondrial F1F0-ATP synthase"/>
    <property type="match status" value="1"/>
</dbReference>
<dbReference type="Proteomes" id="UP000246078">
    <property type="component" value="Unassembled WGS sequence"/>
</dbReference>
<evidence type="ECO:0000313" key="3">
    <source>
        <dbReference type="EMBL" id="PWV09950.1"/>
    </source>
</evidence>
<comment type="caution">
    <text evidence="2">The sequence shown here is derived from an EMBL/GenBank/DDBJ whole genome shotgun (WGS) entry which is preliminary data.</text>
</comment>
<dbReference type="SMR" id="A0A2V2VNV8"/>
<dbReference type="Pfam" id="PF04627">
    <property type="entry name" value="ATP-synt_Eps"/>
    <property type="match status" value="1"/>
</dbReference>
<dbReference type="GO" id="GO:0045259">
    <property type="term" value="C:proton-transporting ATP synthase complex"/>
    <property type="evidence" value="ECO:0007669"/>
    <property type="project" value="InterPro"/>
</dbReference>
<evidence type="ECO:0000313" key="2">
    <source>
        <dbReference type="EMBL" id="PWU98119.1"/>
    </source>
</evidence>
<dbReference type="VEuPathDB" id="TriTrypDB:TcBrA4_0003840"/>
<evidence type="ECO:0000313" key="4">
    <source>
        <dbReference type="EMBL" id="PWV20169.1"/>
    </source>
</evidence>
<dbReference type="InterPro" id="IPR036742">
    <property type="entry name" value="ATP_synth_F1_esu_sf_mt"/>
</dbReference>
<evidence type="ECO:0000313" key="6">
    <source>
        <dbReference type="Proteomes" id="UP000246121"/>
    </source>
</evidence>
<sequence>MMRRSFTLLNGNWREQGISYLKYLNVCTEALHSAMKESRRVKYERYSSPGYVAQKPDGAGGIETVNKVPAHTNEY</sequence>
<evidence type="ECO:0000313" key="5">
    <source>
        <dbReference type="Proteomes" id="UP000246078"/>
    </source>
</evidence>
<dbReference type="CDD" id="cd12153">
    <property type="entry name" value="F1-ATPase_epsilon"/>
    <property type="match status" value="1"/>
</dbReference>
<dbReference type="OrthoDB" id="269124at2759"/>
<dbReference type="GO" id="GO:0005743">
    <property type="term" value="C:mitochondrial inner membrane"/>
    <property type="evidence" value="ECO:0007669"/>
    <property type="project" value="InterPro"/>
</dbReference>
<gene>
    <name evidence="3" type="ORF">C3747_73g165c</name>
    <name evidence="4" type="ORF">C3747_7g2443c</name>
    <name evidence="2" type="ORF">C4B63_13g1339c</name>
</gene>
<protein>
    <recommendedName>
        <fullName evidence="7">Mitochondrial ATP synthase epsilon chain</fullName>
    </recommendedName>
</protein>
<dbReference type="VEuPathDB" id="TriTrypDB:TcCLB.508661.34"/>
<dbReference type="Gene3D" id="1.10.1620.20">
    <property type="entry name" value="ATP synthase, F1 complex, epsilon subunit superfamily, mitochondrial"/>
    <property type="match status" value="1"/>
</dbReference>
<dbReference type="VEuPathDB" id="TriTrypDB:C3747_73g165c"/>
<dbReference type="VEuPathDB" id="TriTrypDB:C4B63_13g1339c"/>
<organism evidence="2 6">
    <name type="scientific">Trypanosoma cruzi</name>
    <dbReference type="NCBI Taxonomy" id="5693"/>
    <lineage>
        <taxon>Eukaryota</taxon>
        <taxon>Discoba</taxon>
        <taxon>Euglenozoa</taxon>
        <taxon>Kinetoplastea</taxon>
        <taxon>Metakinetoplastina</taxon>
        <taxon>Trypanosomatida</taxon>
        <taxon>Trypanosomatidae</taxon>
        <taxon>Trypanosoma</taxon>
        <taxon>Schizotrypanum</taxon>
    </lineage>
</organism>
<evidence type="ECO:0000256" key="1">
    <source>
        <dbReference type="ARBA" id="ARBA00009502"/>
    </source>
</evidence>
<dbReference type="AlphaFoldDB" id="A0A2V2VNV8"/>
<dbReference type="VEuPathDB" id="TriTrypDB:C3747_7g2443c"/>
<dbReference type="GO" id="GO:0046933">
    <property type="term" value="F:proton-transporting ATP synthase activity, rotational mechanism"/>
    <property type="evidence" value="ECO:0007669"/>
    <property type="project" value="InterPro"/>
</dbReference>
<dbReference type="EMBL" id="PRFC01000073">
    <property type="protein sequence ID" value="PWV09950.1"/>
    <property type="molecule type" value="Genomic_DNA"/>
</dbReference>
<evidence type="ECO:0008006" key="7">
    <source>
        <dbReference type="Google" id="ProtNLM"/>
    </source>
</evidence>
<accession>A0A2V2VNV8</accession>
<dbReference type="VEuPathDB" id="TriTrypDB:TcCLB.510293.54"/>
<comment type="similarity">
    <text evidence="1">Belongs to the eukaryotic ATPase epsilon family.</text>
</comment>
<reference evidence="5 6" key="1">
    <citation type="journal article" date="2018" name="Microb. Genom.">
        <title>Expanding an expanded genome: long-read sequencing of Trypanosoma cruzi.</title>
        <authorList>
            <person name="Berna L."/>
            <person name="Rodriguez M."/>
            <person name="Chiribao M.L."/>
            <person name="Parodi-Talice A."/>
            <person name="Pita S."/>
            <person name="Rijo G."/>
            <person name="Alvarez-Valin F."/>
            <person name="Robello C."/>
        </authorList>
    </citation>
    <scope>NUCLEOTIDE SEQUENCE [LARGE SCALE GENOMIC DNA]</scope>
    <source>
        <strain evidence="2 6">Dm28c</strain>
        <strain evidence="3 5">TCC</strain>
    </source>
</reference>
<name>A0A2V2VNV8_TRYCR</name>
<dbReference type="EMBL" id="PRFA01000013">
    <property type="protein sequence ID" value="PWU98119.1"/>
    <property type="molecule type" value="Genomic_DNA"/>
</dbReference>
<proteinExistence type="inferred from homology"/>
<dbReference type="VEuPathDB" id="TriTrypDB:BCY84_16162"/>
<dbReference type="InterPro" id="IPR006721">
    <property type="entry name" value="ATP_synth_F1_esu_mt"/>
</dbReference>
<dbReference type="EMBL" id="PRFC01000007">
    <property type="protein sequence ID" value="PWV20169.1"/>
    <property type="molecule type" value="Genomic_DNA"/>
</dbReference>
<dbReference type="Proteomes" id="UP000246121">
    <property type="component" value="Unassembled WGS sequence"/>
</dbReference>